<evidence type="ECO:0000313" key="6">
    <source>
        <dbReference type="Proteomes" id="UP000231962"/>
    </source>
</evidence>
<dbReference type="RefSeq" id="WP_100712405.1">
    <property type="nucleotide sequence ID" value="NZ_NPDY01000001.1"/>
</dbReference>
<evidence type="ECO:0000256" key="1">
    <source>
        <dbReference type="ARBA" id="ARBA00009353"/>
    </source>
</evidence>
<dbReference type="EMBL" id="NPDZ01000001">
    <property type="protein sequence ID" value="PJZ74958.1"/>
    <property type="molecule type" value="Genomic_DNA"/>
</dbReference>
<dbReference type="InterPro" id="IPR036291">
    <property type="entry name" value="NAD(P)-bd_dom_sf"/>
</dbReference>
<feature type="domain" description="DUF1731" evidence="3">
    <location>
        <begin position="255"/>
        <end position="301"/>
    </location>
</feature>
<dbReference type="InterPro" id="IPR001509">
    <property type="entry name" value="Epimerase_deHydtase"/>
</dbReference>
<dbReference type="AlphaFoldDB" id="A0A2M9ZS86"/>
<dbReference type="OrthoDB" id="9801773at2"/>
<dbReference type="PANTHER" id="PTHR11092">
    <property type="entry name" value="SUGAR NUCLEOTIDE EPIMERASE RELATED"/>
    <property type="match status" value="1"/>
</dbReference>
<gene>
    <name evidence="4" type="ORF">CH360_02685</name>
    <name evidence="5" type="ORF">CH373_02685</name>
</gene>
<keyword evidence="6" id="KW-1185">Reference proteome</keyword>
<reference evidence="6 7" key="1">
    <citation type="submission" date="2017-07" db="EMBL/GenBank/DDBJ databases">
        <title>Leptospira spp. isolated from tropical soils.</title>
        <authorList>
            <person name="Thibeaux R."/>
            <person name="Iraola G."/>
            <person name="Ferres I."/>
            <person name="Bierque E."/>
            <person name="Girault D."/>
            <person name="Soupe-Gilbert M.-E."/>
            <person name="Picardeau M."/>
            <person name="Goarant C."/>
        </authorList>
    </citation>
    <scope>NUCLEOTIDE SEQUENCE [LARGE SCALE GENOMIC DNA]</scope>
    <source>
        <strain evidence="5 7">FH1-B-B1</strain>
        <strain evidence="4 6">FH1-B-C1</strain>
    </source>
</reference>
<dbReference type="InterPro" id="IPR010099">
    <property type="entry name" value="SDR39U1"/>
</dbReference>
<dbReference type="Proteomes" id="UP000231962">
    <property type="component" value="Unassembled WGS sequence"/>
</dbReference>
<dbReference type="Proteomes" id="UP000231990">
    <property type="component" value="Unassembled WGS sequence"/>
</dbReference>
<comment type="similarity">
    <text evidence="1">Belongs to the NAD(P)-dependent epimerase/dehydratase family. SDR39U1 subfamily.</text>
</comment>
<comment type="caution">
    <text evidence="5">The sequence shown here is derived from an EMBL/GenBank/DDBJ whole genome shotgun (WGS) entry which is preliminary data.</text>
</comment>
<proteinExistence type="inferred from homology"/>
<evidence type="ECO:0000259" key="2">
    <source>
        <dbReference type="Pfam" id="PF01370"/>
    </source>
</evidence>
<dbReference type="NCBIfam" id="TIGR01777">
    <property type="entry name" value="yfcH"/>
    <property type="match status" value="1"/>
</dbReference>
<sequence length="303" mass="32936">MLIGITGGTGLIGSLLALRLRAEGYDVRIFSRSGKLPSRLMRMSEWDVRLGSIPSKIDLEGVKVLINLVGAPVVGARWTPEYKEVIRSSRVDYTRELVDVLAELGSKGPKTLMNASGIGYYGGFESATPPFSESSPAGSDWLATLCQDWESEARKAESIGIRTVLLRTGIVLTTEGGALSAMLPAFRLFAGGPLGTGNQVMSWIHIEDQLSIILYLLKREEAKGAFNLASPEAVSNYDFSKALGKILNRPSIFKVPSFILNTVLGEGAFVATHGQRVIPKHIMEFGYKFRYPNLEGALRSLLG</sequence>
<dbReference type="SUPFAM" id="SSF51735">
    <property type="entry name" value="NAD(P)-binding Rossmann-fold domains"/>
    <property type="match status" value="1"/>
</dbReference>
<name>A0A2M9ZS86_9LEPT</name>
<dbReference type="Pfam" id="PF08338">
    <property type="entry name" value="DUF1731"/>
    <property type="match status" value="1"/>
</dbReference>
<evidence type="ECO:0000313" key="4">
    <source>
        <dbReference type="EMBL" id="PJZ71424.1"/>
    </source>
</evidence>
<evidence type="ECO:0000259" key="3">
    <source>
        <dbReference type="Pfam" id="PF08338"/>
    </source>
</evidence>
<protein>
    <submittedName>
        <fullName evidence="5">TIGR01777 family protein</fullName>
    </submittedName>
</protein>
<dbReference type="Gene3D" id="3.40.50.720">
    <property type="entry name" value="NAD(P)-binding Rossmann-like Domain"/>
    <property type="match status" value="1"/>
</dbReference>
<feature type="domain" description="NAD-dependent epimerase/dehydratase" evidence="2">
    <location>
        <begin position="5"/>
        <end position="229"/>
    </location>
</feature>
<accession>A0A2M9ZS86</accession>
<dbReference type="Pfam" id="PF01370">
    <property type="entry name" value="Epimerase"/>
    <property type="match status" value="1"/>
</dbReference>
<dbReference type="EMBL" id="NPDY01000001">
    <property type="protein sequence ID" value="PJZ71424.1"/>
    <property type="molecule type" value="Genomic_DNA"/>
</dbReference>
<dbReference type="PANTHER" id="PTHR11092:SF0">
    <property type="entry name" value="EPIMERASE FAMILY PROTEIN SDR39U1"/>
    <property type="match status" value="1"/>
</dbReference>
<evidence type="ECO:0000313" key="5">
    <source>
        <dbReference type="EMBL" id="PJZ74958.1"/>
    </source>
</evidence>
<organism evidence="5 7">
    <name type="scientific">Leptospira perolatii</name>
    <dbReference type="NCBI Taxonomy" id="2023191"/>
    <lineage>
        <taxon>Bacteria</taxon>
        <taxon>Pseudomonadati</taxon>
        <taxon>Spirochaetota</taxon>
        <taxon>Spirochaetia</taxon>
        <taxon>Leptospirales</taxon>
        <taxon>Leptospiraceae</taxon>
        <taxon>Leptospira</taxon>
    </lineage>
</organism>
<dbReference type="InterPro" id="IPR013549">
    <property type="entry name" value="DUF1731"/>
</dbReference>
<evidence type="ECO:0000313" key="7">
    <source>
        <dbReference type="Proteomes" id="UP000231990"/>
    </source>
</evidence>